<dbReference type="EMBL" id="MPUH01001116">
    <property type="protein sequence ID" value="OMJ70173.1"/>
    <property type="molecule type" value="Genomic_DNA"/>
</dbReference>
<accession>A0A1R2B055</accession>
<evidence type="ECO:0000313" key="2">
    <source>
        <dbReference type="Proteomes" id="UP000187209"/>
    </source>
</evidence>
<protein>
    <submittedName>
        <fullName evidence="1">Uncharacterized protein</fullName>
    </submittedName>
</protein>
<comment type="caution">
    <text evidence="1">The sequence shown here is derived from an EMBL/GenBank/DDBJ whole genome shotgun (WGS) entry which is preliminary data.</text>
</comment>
<dbReference type="AlphaFoldDB" id="A0A1R2B055"/>
<organism evidence="1 2">
    <name type="scientific">Stentor coeruleus</name>
    <dbReference type="NCBI Taxonomy" id="5963"/>
    <lineage>
        <taxon>Eukaryota</taxon>
        <taxon>Sar</taxon>
        <taxon>Alveolata</taxon>
        <taxon>Ciliophora</taxon>
        <taxon>Postciliodesmatophora</taxon>
        <taxon>Heterotrichea</taxon>
        <taxon>Heterotrichida</taxon>
        <taxon>Stentoridae</taxon>
        <taxon>Stentor</taxon>
    </lineage>
</organism>
<sequence length="89" mass="10137">MGTCACVSAPKNRLPKQNVISDDEIPLNFPSHINKKHSEHLKKEEAAVIIEMKKQANVPILTLEKNYLFLSRMLYNPTVCTTRLPSLFK</sequence>
<evidence type="ECO:0000313" key="1">
    <source>
        <dbReference type="EMBL" id="OMJ70173.1"/>
    </source>
</evidence>
<name>A0A1R2B055_9CILI</name>
<gene>
    <name evidence="1" type="ORF">SteCoe_31907</name>
</gene>
<dbReference type="Proteomes" id="UP000187209">
    <property type="component" value="Unassembled WGS sequence"/>
</dbReference>
<proteinExistence type="predicted"/>
<reference evidence="1 2" key="1">
    <citation type="submission" date="2016-11" db="EMBL/GenBank/DDBJ databases">
        <title>The macronuclear genome of Stentor coeruleus: a giant cell with tiny introns.</title>
        <authorList>
            <person name="Slabodnick M."/>
            <person name="Ruby J.G."/>
            <person name="Reiff S.B."/>
            <person name="Swart E.C."/>
            <person name="Gosai S."/>
            <person name="Prabakaran S."/>
            <person name="Witkowska E."/>
            <person name="Larue G.E."/>
            <person name="Fisher S."/>
            <person name="Freeman R.M."/>
            <person name="Gunawardena J."/>
            <person name="Chu W."/>
            <person name="Stover N.A."/>
            <person name="Gregory B.D."/>
            <person name="Nowacki M."/>
            <person name="Derisi J."/>
            <person name="Roy S.W."/>
            <person name="Marshall W.F."/>
            <person name="Sood P."/>
        </authorList>
    </citation>
    <scope>NUCLEOTIDE SEQUENCE [LARGE SCALE GENOMIC DNA]</scope>
    <source>
        <strain evidence="1">WM001</strain>
    </source>
</reference>
<keyword evidence="2" id="KW-1185">Reference proteome</keyword>